<protein>
    <submittedName>
        <fullName evidence="1">Glycerophosphocholine phosphodiesterase GDE1</fullName>
    </submittedName>
</protein>
<name>A0AAE1LR56_9NEOP</name>
<feature type="non-terminal residue" evidence="1">
    <location>
        <position position="87"/>
    </location>
</feature>
<sequence length="87" mass="9988">SISFCISRERSPHVKRSRVLKTSRTDNFLTSSPYWESVREGKVVRKQERKKKESCQRYTMSLHVVSPNQRSLSSTVRSAIVATIFAG</sequence>
<dbReference type="Proteomes" id="UP001219518">
    <property type="component" value="Unassembled WGS sequence"/>
</dbReference>
<gene>
    <name evidence="1" type="ORF">KUF71_017545</name>
</gene>
<proteinExistence type="predicted"/>
<evidence type="ECO:0000313" key="1">
    <source>
        <dbReference type="EMBL" id="KAK3929058.1"/>
    </source>
</evidence>
<reference evidence="1" key="1">
    <citation type="submission" date="2021-07" db="EMBL/GenBank/DDBJ databases">
        <authorList>
            <person name="Catto M.A."/>
            <person name="Jacobson A."/>
            <person name="Kennedy G."/>
            <person name="Labadie P."/>
            <person name="Hunt B.G."/>
            <person name="Srinivasan R."/>
        </authorList>
    </citation>
    <scope>NUCLEOTIDE SEQUENCE</scope>
    <source>
        <strain evidence="1">PL_HMW_Pooled</strain>
        <tissue evidence="1">Head</tissue>
    </source>
</reference>
<dbReference type="EMBL" id="JAHWGI010001376">
    <property type="protein sequence ID" value="KAK3929058.1"/>
    <property type="molecule type" value="Genomic_DNA"/>
</dbReference>
<keyword evidence="2" id="KW-1185">Reference proteome</keyword>
<dbReference type="AlphaFoldDB" id="A0AAE1LR56"/>
<accession>A0AAE1LR56</accession>
<evidence type="ECO:0000313" key="2">
    <source>
        <dbReference type="Proteomes" id="UP001219518"/>
    </source>
</evidence>
<reference evidence="1" key="2">
    <citation type="journal article" date="2023" name="BMC Genomics">
        <title>Pest status, molecular evolution, and epigenetic factors derived from the genome assembly of Frankliniella fusca, a thysanopteran phytovirus vector.</title>
        <authorList>
            <person name="Catto M.A."/>
            <person name="Labadie P.E."/>
            <person name="Jacobson A.L."/>
            <person name="Kennedy G.G."/>
            <person name="Srinivasan R."/>
            <person name="Hunt B.G."/>
        </authorList>
    </citation>
    <scope>NUCLEOTIDE SEQUENCE</scope>
    <source>
        <strain evidence="1">PL_HMW_Pooled</strain>
    </source>
</reference>
<organism evidence="1 2">
    <name type="scientific">Frankliniella fusca</name>
    <dbReference type="NCBI Taxonomy" id="407009"/>
    <lineage>
        <taxon>Eukaryota</taxon>
        <taxon>Metazoa</taxon>
        <taxon>Ecdysozoa</taxon>
        <taxon>Arthropoda</taxon>
        <taxon>Hexapoda</taxon>
        <taxon>Insecta</taxon>
        <taxon>Pterygota</taxon>
        <taxon>Neoptera</taxon>
        <taxon>Paraneoptera</taxon>
        <taxon>Thysanoptera</taxon>
        <taxon>Terebrantia</taxon>
        <taxon>Thripoidea</taxon>
        <taxon>Thripidae</taxon>
        <taxon>Frankliniella</taxon>
    </lineage>
</organism>
<comment type="caution">
    <text evidence="1">The sequence shown here is derived from an EMBL/GenBank/DDBJ whole genome shotgun (WGS) entry which is preliminary data.</text>
</comment>